<keyword evidence="2" id="KW-1133">Transmembrane helix</keyword>
<sequence>MDVSIATNNFPTLSLQQLPSTIQSYSQSDEPSRVEGGHTSPFQPSHPRAKDVVQPSIETSPPSPVAIFTILNIITLATLFGHIVNPFFWIWILLNIVHLAVNVFGFLAVFRVIPEWMAAYGWALLVFLGVDVAQFISYLFVGGFFSGIVTLAFQALFTVAMISCLIALRAYGFACRGLGI</sequence>
<feature type="transmembrane region" description="Helical" evidence="2">
    <location>
        <begin position="122"/>
        <end position="141"/>
    </location>
</feature>
<accession>A0A1Y2BZD5</accession>
<keyword evidence="2" id="KW-0472">Membrane</keyword>
<name>A0A1Y2BZD5_9FUNG</name>
<dbReference type="OrthoDB" id="2141379at2759"/>
<feature type="transmembrane region" description="Helical" evidence="2">
    <location>
        <begin position="89"/>
        <end position="110"/>
    </location>
</feature>
<evidence type="ECO:0000313" key="4">
    <source>
        <dbReference type="Proteomes" id="UP000193642"/>
    </source>
</evidence>
<gene>
    <name evidence="3" type="ORF">BCR33DRAFT_768764</name>
</gene>
<evidence type="ECO:0000256" key="2">
    <source>
        <dbReference type="SAM" id="Phobius"/>
    </source>
</evidence>
<keyword evidence="4" id="KW-1185">Reference proteome</keyword>
<protein>
    <submittedName>
        <fullName evidence="3">Uncharacterized protein</fullName>
    </submittedName>
</protein>
<dbReference type="AlphaFoldDB" id="A0A1Y2BZD5"/>
<organism evidence="3 4">
    <name type="scientific">Rhizoclosmatium globosum</name>
    <dbReference type="NCBI Taxonomy" id="329046"/>
    <lineage>
        <taxon>Eukaryota</taxon>
        <taxon>Fungi</taxon>
        <taxon>Fungi incertae sedis</taxon>
        <taxon>Chytridiomycota</taxon>
        <taxon>Chytridiomycota incertae sedis</taxon>
        <taxon>Chytridiomycetes</taxon>
        <taxon>Chytridiales</taxon>
        <taxon>Chytriomycetaceae</taxon>
        <taxon>Rhizoclosmatium</taxon>
    </lineage>
</organism>
<evidence type="ECO:0000313" key="3">
    <source>
        <dbReference type="EMBL" id="ORY39435.1"/>
    </source>
</evidence>
<feature type="transmembrane region" description="Helical" evidence="2">
    <location>
        <begin position="147"/>
        <end position="168"/>
    </location>
</feature>
<proteinExistence type="predicted"/>
<keyword evidence="2" id="KW-0812">Transmembrane</keyword>
<feature type="region of interest" description="Disordered" evidence="1">
    <location>
        <begin position="26"/>
        <end position="57"/>
    </location>
</feature>
<evidence type="ECO:0000256" key="1">
    <source>
        <dbReference type="SAM" id="MobiDB-lite"/>
    </source>
</evidence>
<feature type="transmembrane region" description="Helical" evidence="2">
    <location>
        <begin position="65"/>
        <end position="83"/>
    </location>
</feature>
<comment type="caution">
    <text evidence="3">The sequence shown here is derived from an EMBL/GenBank/DDBJ whole genome shotgun (WGS) entry which is preliminary data.</text>
</comment>
<dbReference type="Proteomes" id="UP000193642">
    <property type="component" value="Unassembled WGS sequence"/>
</dbReference>
<dbReference type="EMBL" id="MCGO01000040">
    <property type="protein sequence ID" value="ORY39435.1"/>
    <property type="molecule type" value="Genomic_DNA"/>
</dbReference>
<reference evidence="3 4" key="1">
    <citation type="submission" date="2016-07" db="EMBL/GenBank/DDBJ databases">
        <title>Pervasive Adenine N6-methylation of Active Genes in Fungi.</title>
        <authorList>
            <consortium name="DOE Joint Genome Institute"/>
            <person name="Mondo S.J."/>
            <person name="Dannebaum R.O."/>
            <person name="Kuo R.C."/>
            <person name="Labutti K."/>
            <person name="Haridas S."/>
            <person name="Kuo A."/>
            <person name="Salamov A."/>
            <person name="Ahrendt S.R."/>
            <person name="Lipzen A."/>
            <person name="Sullivan W."/>
            <person name="Andreopoulos W.B."/>
            <person name="Clum A."/>
            <person name="Lindquist E."/>
            <person name="Daum C."/>
            <person name="Ramamoorthy G.K."/>
            <person name="Gryganskyi A."/>
            <person name="Culley D."/>
            <person name="Magnuson J.K."/>
            <person name="James T.Y."/>
            <person name="O'Malley M.A."/>
            <person name="Stajich J.E."/>
            <person name="Spatafora J.W."/>
            <person name="Visel A."/>
            <person name="Grigoriev I.V."/>
        </authorList>
    </citation>
    <scope>NUCLEOTIDE SEQUENCE [LARGE SCALE GENOMIC DNA]</scope>
    <source>
        <strain evidence="3 4">JEL800</strain>
    </source>
</reference>